<name>A0A1J5DYE1_9BACT</name>
<dbReference type="EMBL" id="MNYI01000233">
    <property type="protein sequence ID" value="OIP36759.1"/>
    <property type="molecule type" value="Genomic_DNA"/>
</dbReference>
<dbReference type="Proteomes" id="UP000183085">
    <property type="component" value="Unassembled WGS sequence"/>
</dbReference>
<dbReference type="STRING" id="1817895.AUJ95_09040"/>
<dbReference type="Pfam" id="PF19027">
    <property type="entry name" value="DUF5752"/>
    <property type="match status" value="1"/>
</dbReference>
<dbReference type="AlphaFoldDB" id="A0A1J5DYE1"/>
<protein>
    <submittedName>
        <fullName evidence="1">Uncharacterized protein</fullName>
    </submittedName>
</protein>
<dbReference type="InterPro" id="IPR044036">
    <property type="entry name" value="DUF5752"/>
</dbReference>
<evidence type="ECO:0000313" key="1">
    <source>
        <dbReference type="EMBL" id="OIP36759.1"/>
    </source>
</evidence>
<organism evidence="1 2">
    <name type="scientific">Candidatus Desantisbacteria bacterium CG2_30_40_21</name>
    <dbReference type="NCBI Taxonomy" id="1817895"/>
    <lineage>
        <taxon>Bacteria</taxon>
        <taxon>Candidatus Desantisiibacteriota</taxon>
    </lineage>
</organism>
<evidence type="ECO:0000313" key="2">
    <source>
        <dbReference type="Proteomes" id="UP000183085"/>
    </source>
</evidence>
<gene>
    <name evidence="1" type="ORF">AUJ95_09040</name>
</gene>
<sequence length="213" mass="24739">MNPFYFWTRVHLIKLLGLKAKNQTELLEGIKNVPLSSIYYHTHRFLQQHHYLSPEPPNDFAYWLTDILNLEKLGEAIASVNVIDFKKLKDLRSAFIKILTDYLAQEKRMIDCPEGEEFHFMSCMTAILPTPYVASNLTEFVEILGKISINSLYFHIFEAPMRLEKGENDFSAWLGGIGEKELAQKISSLDPYTITLEGLRQKIIRMVKQYGKY</sequence>
<comment type="caution">
    <text evidence="1">The sequence shown here is derived from an EMBL/GenBank/DDBJ whole genome shotgun (WGS) entry which is preliminary data.</text>
</comment>
<accession>A0A1J5DYE1</accession>
<proteinExistence type="predicted"/>
<reference evidence="1 2" key="1">
    <citation type="journal article" date="2016" name="Environ. Microbiol.">
        <title>Genomic resolution of a cold subsurface aquifer community provides metabolic insights for novel microbes adapted to high CO concentrations.</title>
        <authorList>
            <person name="Probst A.J."/>
            <person name="Castelle C.J."/>
            <person name="Singh A."/>
            <person name="Brown C.T."/>
            <person name="Anantharaman K."/>
            <person name="Sharon I."/>
            <person name="Hug L.A."/>
            <person name="Burstein D."/>
            <person name="Emerson J.B."/>
            <person name="Thomas B.C."/>
            <person name="Banfield J.F."/>
        </authorList>
    </citation>
    <scope>NUCLEOTIDE SEQUENCE [LARGE SCALE GENOMIC DNA]</scope>
    <source>
        <strain evidence="1">CG2_30_40_21</strain>
    </source>
</reference>